<sequence length="330" mass="37828">MSDPAPCTKEDPAALISVIIPCYNQAHFLAEAIDSVLAQDYPVIEIIVVDDGSYDATAVVATDYAEVRYIHQANQGLSGARNTGLAASRGHYLVFLDADDRITPNALRDGWTCLQEHPDCAFVSGHHRYINADGSLRNDYRPEPIDDDPYLALLERNYIGMHATVMYTRDVFEAVGLFDTTLKSCEDYDLYLRIARDYPVYRHDHLVAEYRWHGANMTNNAARMLGSALSVLRSQWTTINRQPEYQRAAIRGIRFWRGYFGGQVIARIHSNVRARRWHTLATNLHILLRFVPAFLVSVRLELILRLHTRGRKGARMQCSFRHRWWRMHGP</sequence>
<dbReference type="Gene3D" id="3.90.550.10">
    <property type="entry name" value="Spore Coat Polysaccharide Biosynthesis Protein SpsA, Chain A"/>
    <property type="match status" value="1"/>
</dbReference>
<proteinExistence type="predicted"/>
<dbReference type="PANTHER" id="PTHR43685">
    <property type="entry name" value="GLYCOSYLTRANSFERASE"/>
    <property type="match status" value="1"/>
</dbReference>
<dbReference type="AlphaFoldDB" id="A0A6J4NYV0"/>
<dbReference type="SUPFAM" id="SSF53448">
    <property type="entry name" value="Nucleotide-diphospho-sugar transferases"/>
    <property type="match status" value="1"/>
</dbReference>
<reference evidence="2" key="1">
    <citation type="submission" date="2020-02" db="EMBL/GenBank/DDBJ databases">
        <authorList>
            <person name="Meier V. D."/>
        </authorList>
    </citation>
    <scope>NUCLEOTIDE SEQUENCE</scope>
    <source>
        <strain evidence="2">AVDCRST_MAG93</strain>
    </source>
</reference>
<name>A0A6J4NYV0_9CHLR</name>
<dbReference type="InterPro" id="IPR001173">
    <property type="entry name" value="Glyco_trans_2-like"/>
</dbReference>
<organism evidence="2">
    <name type="scientific">uncultured Chloroflexia bacterium</name>
    <dbReference type="NCBI Taxonomy" id="1672391"/>
    <lineage>
        <taxon>Bacteria</taxon>
        <taxon>Bacillati</taxon>
        <taxon>Chloroflexota</taxon>
        <taxon>Chloroflexia</taxon>
        <taxon>environmental samples</taxon>
    </lineage>
</organism>
<protein>
    <recommendedName>
        <fullName evidence="1">Glycosyltransferase 2-like domain-containing protein</fullName>
    </recommendedName>
</protein>
<gene>
    <name evidence="2" type="ORF">AVDCRST_MAG93-9956</name>
</gene>
<dbReference type="InterPro" id="IPR029044">
    <property type="entry name" value="Nucleotide-diphossugar_trans"/>
</dbReference>
<dbReference type="InterPro" id="IPR050834">
    <property type="entry name" value="Glycosyltransf_2"/>
</dbReference>
<accession>A0A6J4NYV0</accession>
<evidence type="ECO:0000259" key="1">
    <source>
        <dbReference type="Pfam" id="PF00535"/>
    </source>
</evidence>
<evidence type="ECO:0000313" key="2">
    <source>
        <dbReference type="EMBL" id="CAA9395623.1"/>
    </source>
</evidence>
<dbReference type="EMBL" id="CADCTR010003344">
    <property type="protein sequence ID" value="CAA9395623.1"/>
    <property type="molecule type" value="Genomic_DNA"/>
</dbReference>
<dbReference type="Pfam" id="PF00535">
    <property type="entry name" value="Glycos_transf_2"/>
    <property type="match status" value="1"/>
</dbReference>
<feature type="domain" description="Glycosyltransferase 2-like" evidence="1">
    <location>
        <begin position="17"/>
        <end position="175"/>
    </location>
</feature>
<dbReference type="PANTHER" id="PTHR43685:SF2">
    <property type="entry name" value="GLYCOSYLTRANSFERASE 2-LIKE DOMAIN-CONTAINING PROTEIN"/>
    <property type="match status" value="1"/>
</dbReference>